<dbReference type="EMBL" id="MUJZ01021424">
    <property type="protein sequence ID" value="OTF79781.1"/>
    <property type="molecule type" value="Genomic_DNA"/>
</dbReference>
<feature type="non-terminal residue" evidence="1">
    <location>
        <position position="112"/>
    </location>
</feature>
<name>A0A1Y3BFR6_EURMA</name>
<proteinExistence type="predicted"/>
<gene>
    <name evidence="1" type="ORF">BLA29_008656</name>
</gene>
<sequence length="112" mass="13397">MNDTDNLIVTRTKVQHTEDENNRHLFENLEMRRLGLPTQFSSAKSKKFYKKKRKRNRNLNIDRILHNWNSIQISSLDDSDDKNQIDDEDKFVIQHHLIESNVNVEMAEIFQT</sequence>
<organism evidence="1 2">
    <name type="scientific">Euroglyphus maynei</name>
    <name type="common">Mayne's house dust mite</name>
    <dbReference type="NCBI Taxonomy" id="6958"/>
    <lineage>
        <taxon>Eukaryota</taxon>
        <taxon>Metazoa</taxon>
        <taxon>Ecdysozoa</taxon>
        <taxon>Arthropoda</taxon>
        <taxon>Chelicerata</taxon>
        <taxon>Arachnida</taxon>
        <taxon>Acari</taxon>
        <taxon>Acariformes</taxon>
        <taxon>Sarcoptiformes</taxon>
        <taxon>Astigmata</taxon>
        <taxon>Psoroptidia</taxon>
        <taxon>Analgoidea</taxon>
        <taxon>Pyroglyphidae</taxon>
        <taxon>Pyroglyphinae</taxon>
        <taxon>Euroglyphus</taxon>
    </lineage>
</organism>
<keyword evidence="2" id="KW-1185">Reference proteome</keyword>
<evidence type="ECO:0000313" key="1">
    <source>
        <dbReference type="EMBL" id="OTF79781.1"/>
    </source>
</evidence>
<dbReference type="Proteomes" id="UP000194236">
    <property type="component" value="Unassembled WGS sequence"/>
</dbReference>
<protein>
    <submittedName>
        <fullName evidence="1">Uncharacterized protein</fullName>
    </submittedName>
</protein>
<accession>A0A1Y3BFR6</accession>
<dbReference type="AlphaFoldDB" id="A0A1Y3BFR6"/>
<evidence type="ECO:0000313" key="2">
    <source>
        <dbReference type="Proteomes" id="UP000194236"/>
    </source>
</evidence>
<comment type="caution">
    <text evidence="1">The sequence shown here is derived from an EMBL/GenBank/DDBJ whole genome shotgun (WGS) entry which is preliminary data.</text>
</comment>
<reference evidence="1 2" key="1">
    <citation type="submission" date="2017-03" db="EMBL/GenBank/DDBJ databases">
        <title>Genome Survey of Euroglyphus maynei.</title>
        <authorList>
            <person name="Arlian L.G."/>
            <person name="Morgan M.S."/>
            <person name="Rider S.D."/>
        </authorList>
    </citation>
    <scope>NUCLEOTIDE SEQUENCE [LARGE SCALE GENOMIC DNA]</scope>
    <source>
        <strain evidence="1">Arlian Lab</strain>
        <tissue evidence="1">Whole body</tissue>
    </source>
</reference>